<reference evidence="2" key="1">
    <citation type="journal article" date="2019" name="Int. J. Syst. Evol. Microbiol.">
        <title>The Global Catalogue of Microorganisms (GCM) 10K type strain sequencing project: providing services to taxonomists for standard genome sequencing and annotation.</title>
        <authorList>
            <consortium name="The Broad Institute Genomics Platform"/>
            <consortium name="The Broad Institute Genome Sequencing Center for Infectious Disease"/>
            <person name="Wu L."/>
            <person name="Ma J."/>
        </authorList>
    </citation>
    <scope>NUCLEOTIDE SEQUENCE [LARGE SCALE GENOMIC DNA]</scope>
    <source>
        <strain evidence="2">KCTC 52298</strain>
    </source>
</reference>
<dbReference type="Proteomes" id="UP001597440">
    <property type="component" value="Unassembled WGS sequence"/>
</dbReference>
<name>A0ABW5L0I4_9SPHI</name>
<gene>
    <name evidence="1" type="ORF">ACFSQW_08840</name>
</gene>
<protein>
    <recommendedName>
        <fullName evidence="3">Transposase</fullName>
    </recommendedName>
</protein>
<proteinExistence type="predicted"/>
<dbReference type="InterPro" id="IPR010921">
    <property type="entry name" value="Trp_repressor/repl_initiator"/>
</dbReference>
<dbReference type="RefSeq" id="WP_210355773.1">
    <property type="nucleotide sequence ID" value="NZ_JAEQMU010000005.1"/>
</dbReference>
<comment type="caution">
    <text evidence="1">The sequence shown here is derived from an EMBL/GenBank/DDBJ whole genome shotgun (WGS) entry which is preliminary data.</text>
</comment>
<keyword evidence="2" id="KW-1185">Reference proteome</keyword>
<evidence type="ECO:0008006" key="3">
    <source>
        <dbReference type="Google" id="ProtNLM"/>
    </source>
</evidence>
<evidence type="ECO:0000313" key="1">
    <source>
        <dbReference type="EMBL" id="MFD2554494.1"/>
    </source>
</evidence>
<dbReference type="SUPFAM" id="SSF48295">
    <property type="entry name" value="TrpR-like"/>
    <property type="match status" value="1"/>
</dbReference>
<sequence>MKYDKHIKEGAVRDIMEGRLLIDEAMEKYGILSSVTIKKWLKEALAK</sequence>
<evidence type="ECO:0000313" key="2">
    <source>
        <dbReference type="Proteomes" id="UP001597440"/>
    </source>
</evidence>
<accession>A0ABW5L0I4</accession>
<dbReference type="EMBL" id="JBHULD010000013">
    <property type="protein sequence ID" value="MFD2554494.1"/>
    <property type="molecule type" value="Genomic_DNA"/>
</dbReference>
<organism evidence="1 2">
    <name type="scientific">Sphingobacterium tabacisoli</name>
    <dbReference type="NCBI Taxonomy" id="2044855"/>
    <lineage>
        <taxon>Bacteria</taxon>
        <taxon>Pseudomonadati</taxon>
        <taxon>Bacteroidota</taxon>
        <taxon>Sphingobacteriia</taxon>
        <taxon>Sphingobacteriales</taxon>
        <taxon>Sphingobacteriaceae</taxon>
        <taxon>Sphingobacterium</taxon>
    </lineage>
</organism>